<gene>
    <name evidence="2" type="ORF">MGAL_10B034434</name>
</gene>
<sequence>MTNEKLERERMRQEVAITRMVMTVTSVYFVCMVPGRLLAGVMKAGLLRDERQEGYRELIVSCSCRRCRQGSSESPIEIST</sequence>
<keyword evidence="1" id="KW-0812">Transmembrane</keyword>
<dbReference type="OrthoDB" id="6147329at2759"/>
<reference evidence="2" key="1">
    <citation type="submission" date="2018-11" db="EMBL/GenBank/DDBJ databases">
        <authorList>
            <person name="Alioto T."/>
            <person name="Alioto T."/>
        </authorList>
    </citation>
    <scope>NUCLEOTIDE SEQUENCE</scope>
</reference>
<evidence type="ECO:0000313" key="3">
    <source>
        <dbReference type="Proteomes" id="UP000596742"/>
    </source>
</evidence>
<feature type="transmembrane region" description="Helical" evidence="1">
    <location>
        <begin position="20"/>
        <end position="39"/>
    </location>
</feature>
<evidence type="ECO:0000256" key="1">
    <source>
        <dbReference type="SAM" id="Phobius"/>
    </source>
</evidence>
<keyword evidence="1" id="KW-1133">Transmembrane helix</keyword>
<dbReference type="Proteomes" id="UP000596742">
    <property type="component" value="Unassembled WGS sequence"/>
</dbReference>
<dbReference type="AlphaFoldDB" id="A0A8B6FDY2"/>
<protein>
    <submittedName>
        <fullName evidence="2">Uncharacterized protein</fullName>
    </submittedName>
</protein>
<keyword evidence="3" id="KW-1185">Reference proteome</keyword>
<keyword evidence="1" id="KW-0472">Membrane</keyword>
<name>A0A8B6FDY2_MYTGA</name>
<proteinExistence type="predicted"/>
<dbReference type="EMBL" id="UYJE01006616">
    <property type="protein sequence ID" value="VDI47475.1"/>
    <property type="molecule type" value="Genomic_DNA"/>
</dbReference>
<accession>A0A8B6FDY2</accession>
<evidence type="ECO:0000313" key="2">
    <source>
        <dbReference type="EMBL" id="VDI47475.1"/>
    </source>
</evidence>
<comment type="caution">
    <text evidence="2">The sequence shown here is derived from an EMBL/GenBank/DDBJ whole genome shotgun (WGS) entry which is preliminary data.</text>
</comment>
<organism evidence="2 3">
    <name type="scientific">Mytilus galloprovincialis</name>
    <name type="common">Mediterranean mussel</name>
    <dbReference type="NCBI Taxonomy" id="29158"/>
    <lineage>
        <taxon>Eukaryota</taxon>
        <taxon>Metazoa</taxon>
        <taxon>Spiralia</taxon>
        <taxon>Lophotrochozoa</taxon>
        <taxon>Mollusca</taxon>
        <taxon>Bivalvia</taxon>
        <taxon>Autobranchia</taxon>
        <taxon>Pteriomorphia</taxon>
        <taxon>Mytilida</taxon>
        <taxon>Mytiloidea</taxon>
        <taxon>Mytilidae</taxon>
        <taxon>Mytilinae</taxon>
        <taxon>Mytilus</taxon>
    </lineage>
</organism>